<proteinExistence type="predicted"/>
<protein>
    <submittedName>
        <fullName evidence="1">Uncharacterized protein</fullName>
    </submittedName>
</protein>
<dbReference type="AlphaFoldDB" id="A0A0A9AJM0"/>
<accession>A0A0A9AJM0</accession>
<organism evidence="1">
    <name type="scientific">Arundo donax</name>
    <name type="common">Giant reed</name>
    <name type="synonym">Donax arundinaceus</name>
    <dbReference type="NCBI Taxonomy" id="35708"/>
    <lineage>
        <taxon>Eukaryota</taxon>
        <taxon>Viridiplantae</taxon>
        <taxon>Streptophyta</taxon>
        <taxon>Embryophyta</taxon>
        <taxon>Tracheophyta</taxon>
        <taxon>Spermatophyta</taxon>
        <taxon>Magnoliopsida</taxon>
        <taxon>Liliopsida</taxon>
        <taxon>Poales</taxon>
        <taxon>Poaceae</taxon>
        <taxon>PACMAD clade</taxon>
        <taxon>Arundinoideae</taxon>
        <taxon>Arundineae</taxon>
        <taxon>Arundo</taxon>
    </lineage>
</organism>
<reference evidence="1" key="1">
    <citation type="submission" date="2014-09" db="EMBL/GenBank/DDBJ databases">
        <authorList>
            <person name="Magalhaes I.L.F."/>
            <person name="Oliveira U."/>
            <person name="Santos F.R."/>
            <person name="Vidigal T.H.D.A."/>
            <person name="Brescovit A.D."/>
            <person name="Santos A.J."/>
        </authorList>
    </citation>
    <scope>NUCLEOTIDE SEQUENCE</scope>
    <source>
        <tissue evidence="1">Shoot tissue taken approximately 20 cm above the soil surface</tissue>
    </source>
</reference>
<sequence>MHSVQWITTCSSQIDLLCQVST</sequence>
<dbReference type="EMBL" id="GBRH01250603">
    <property type="protein sequence ID" value="JAD47292.1"/>
    <property type="molecule type" value="Transcribed_RNA"/>
</dbReference>
<name>A0A0A9AJM0_ARUDO</name>
<evidence type="ECO:0000313" key="1">
    <source>
        <dbReference type="EMBL" id="JAD47292.1"/>
    </source>
</evidence>
<reference evidence="1" key="2">
    <citation type="journal article" date="2015" name="Data Brief">
        <title>Shoot transcriptome of the giant reed, Arundo donax.</title>
        <authorList>
            <person name="Barrero R.A."/>
            <person name="Guerrero F.D."/>
            <person name="Moolhuijzen P."/>
            <person name="Goolsby J.A."/>
            <person name="Tidwell J."/>
            <person name="Bellgard S.E."/>
            <person name="Bellgard M.I."/>
        </authorList>
    </citation>
    <scope>NUCLEOTIDE SEQUENCE</scope>
    <source>
        <tissue evidence="1">Shoot tissue taken approximately 20 cm above the soil surface</tissue>
    </source>
</reference>